<gene>
    <name evidence="2" type="ORF">PMEA_00028409</name>
</gene>
<accession>A0AAU9W1S8</accession>
<dbReference type="AlphaFoldDB" id="A0AAU9W1S8"/>
<comment type="caution">
    <text evidence="2">The sequence shown here is derived from an EMBL/GenBank/DDBJ whole genome shotgun (WGS) entry which is preliminary data.</text>
</comment>
<evidence type="ECO:0000256" key="1">
    <source>
        <dbReference type="SAM" id="Coils"/>
    </source>
</evidence>
<keyword evidence="3" id="KW-1185">Reference proteome</keyword>
<organism evidence="2 3">
    <name type="scientific">Pocillopora meandrina</name>
    <dbReference type="NCBI Taxonomy" id="46732"/>
    <lineage>
        <taxon>Eukaryota</taxon>
        <taxon>Metazoa</taxon>
        <taxon>Cnidaria</taxon>
        <taxon>Anthozoa</taxon>
        <taxon>Hexacorallia</taxon>
        <taxon>Scleractinia</taxon>
        <taxon>Astrocoeniina</taxon>
        <taxon>Pocilloporidae</taxon>
        <taxon>Pocillopora</taxon>
    </lineage>
</organism>
<dbReference type="EMBL" id="CALNXJ010000006">
    <property type="protein sequence ID" value="CAH3041833.1"/>
    <property type="molecule type" value="Genomic_DNA"/>
</dbReference>
<keyword evidence="1" id="KW-0175">Coiled coil</keyword>
<evidence type="ECO:0000313" key="3">
    <source>
        <dbReference type="Proteomes" id="UP001159428"/>
    </source>
</evidence>
<dbReference type="Proteomes" id="UP001159428">
    <property type="component" value="Unassembled WGS sequence"/>
</dbReference>
<protein>
    <submittedName>
        <fullName evidence="2">Uncharacterized protein</fullName>
    </submittedName>
</protein>
<name>A0AAU9W1S8_9CNID</name>
<proteinExistence type="predicted"/>
<feature type="coiled-coil region" evidence="1">
    <location>
        <begin position="16"/>
        <end position="99"/>
    </location>
</feature>
<reference evidence="2 3" key="1">
    <citation type="submission" date="2022-05" db="EMBL/GenBank/DDBJ databases">
        <authorList>
            <consortium name="Genoscope - CEA"/>
            <person name="William W."/>
        </authorList>
    </citation>
    <scope>NUCLEOTIDE SEQUENCE [LARGE SCALE GENOMIC DNA]</scope>
</reference>
<sequence length="206" mass="24345">MGISRFFRRLNCFASAQRNQKSKRQMEKEISSMQELIRILEQDIQITRNTVELFKQRQKVVEEKEKMRRDTRYNLMAQVVEIESELGRALEERKELMSLIIECGIRKTALEKDVQAMEKKAEFFWEDLYDPSPVSKMSAKTWQENLRPVRSTSDLNKAVLKPPLCFVQDADDLQVWDVPYDASDDELFAERLRNEVLITKSKETFV</sequence>
<evidence type="ECO:0000313" key="2">
    <source>
        <dbReference type="EMBL" id="CAH3041833.1"/>
    </source>
</evidence>